<dbReference type="RefSeq" id="WP_036189626.1">
    <property type="nucleotide sequence ID" value="NZ_AVDA01000030.1"/>
</dbReference>
<accession>A0A0A3HWR2</accession>
<dbReference type="Pfam" id="PF01869">
    <property type="entry name" value="BcrAD_BadFG"/>
    <property type="match status" value="1"/>
</dbReference>
<sequence length="313" mass="34722">MNKNRLVMAVDGGATKTTLVIYSKDQEKLFEKTSTGSNYHAIGTEKVEKVITDLLLDAYQAIPHENIEIVAFAMAGIDTDYDLSTVKAIIEKAFNNVPFHIHTIIVENDVLSTLKGITAGKPGALILSGTGSIAYAINSEGTIVRTGGFGHRAADEGSGYWIGQQIIRAVVKCEDGRSKEHTILKDLLYEKLQVNHLGEMLTWLYRSEYTNAQVAGISSILIDAVNRGDTIAKEIALNAALELTNLAETTLQKINITNEPFTLYLNGGILQNHSIIRRLFIENMRRSYPNLSFELCKEQPIQYIVNRALYEMK</sequence>
<dbReference type="InterPro" id="IPR043129">
    <property type="entry name" value="ATPase_NBD"/>
</dbReference>
<dbReference type="SUPFAM" id="SSF53067">
    <property type="entry name" value="Actin-like ATPase domain"/>
    <property type="match status" value="2"/>
</dbReference>
<dbReference type="Gene3D" id="3.30.420.40">
    <property type="match status" value="2"/>
</dbReference>
<dbReference type="AlphaFoldDB" id="A0A0A3HWR2"/>
<proteinExistence type="predicted"/>
<dbReference type="eggNOG" id="COG2971">
    <property type="taxonomic scope" value="Bacteria"/>
</dbReference>
<evidence type="ECO:0000313" key="3">
    <source>
        <dbReference type="Proteomes" id="UP000030416"/>
    </source>
</evidence>
<dbReference type="EMBL" id="JPVN01000030">
    <property type="protein sequence ID" value="KGR75665.1"/>
    <property type="molecule type" value="Genomic_DNA"/>
</dbReference>
<dbReference type="PANTHER" id="PTHR43190">
    <property type="entry name" value="N-ACETYL-D-GLUCOSAMINE KINASE"/>
    <property type="match status" value="1"/>
</dbReference>
<dbReference type="OrthoDB" id="9772633at2"/>
<reference evidence="2 3" key="1">
    <citation type="submission" date="2014-02" db="EMBL/GenBank/DDBJ databases">
        <title>Draft genome sequence of Lysinibacillus manganicus DSM 26584T.</title>
        <authorList>
            <person name="Zhang F."/>
            <person name="Wang G."/>
            <person name="Zhang L."/>
        </authorList>
    </citation>
    <scope>NUCLEOTIDE SEQUENCE [LARGE SCALE GENOMIC DNA]</scope>
    <source>
        <strain evidence="2 3">DSM 26584</strain>
    </source>
</reference>
<evidence type="ECO:0000259" key="1">
    <source>
        <dbReference type="Pfam" id="PF01869"/>
    </source>
</evidence>
<gene>
    <name evidence="2" type="ORF">CD29_17685</name>
</gene>
<dbReference type="InterPro" id="IPR002731">
    <property type="entry name" value="ATPase_BadF"/>
</dbReference>
<organism evidence="2 3">
    <name type="scientific">Ureibacillus manganicus DSM 26584</name>
    <dbReference type="NCBI Taxonomy" id="1384049"/>
    <lineage>
        <taxon>Bacteria</taxon>
        <taxon>Bacillati</taxon>
        <taxon>Bacillota</taxon>
        <taxon>Bacilli</taxon>
        <taxon>Bacillales</taxon>
        <taxon>Caryophanaceae</taxon>
        <taxon>Ureibacillus</taxon>
    </lineage>
</organism>
<comment type="caution">
    <text evidence="2">The sequence shown here is derived from an EMBL/GenBank/DDBJ whole genome shotgun (WGS) entry which is preliminary data.</text>
</comment>
<evidence type="ECO:0000313" key="2">
    <source>
        <dbReference type="EMBL" id="KGR75665.1"/>
    </source>
</evidence>
<dbReference type="InterPro" id="IPR052519">
    <property type="entry name" value="Euk-type_GlcNAc_Kinase"/>
</dbReference>
<dbReference type="PANTHER" id="PTHR43190:SF3">
    <property type="entry name" value="N-ACETYL-D-GLUCOSAMINE KINASE"/>
    <property type="match status" value="1"/>
</dbReference>
<dbReference type="CDD" id="cd24007">
    <property type="entry name" value="ASKHA_NBD_eukNAGK-like"/>
    <property type="match status" value="1"/>
</dbReference>
<protein>
    <recommendedName>
        <fullName evidence="1">ATPase BadF/BadG/BcrA/BcrD type domain-containing protein</fullName>
    </recommendedName>
</protein>
<name>A0A0A3HWR2_9BACL</name>
<feature type="domain" description="ATPase BadF/BadG/BcrA/BcrD type" evidence="1">
    <location>
        <begin position="10"/>
        <end position="283"/>
    </location>
</feature>
<keyword evidence="3" id="KW-1185">Reference proteome</keyword>
<dbReference type="STRING" id="1384049.CD29_17685"/>
<dbReference type="Proteomes" id="UP000030416">
    <property type="component" value="Unassembled WGS sequence"/>
</dbReference>